<sequence>MSHAFQKILDQKQLHSIQSWYEPALHLLEELMEAAKQNLQKRNYNEANAAIQRDIFRDQLQRRYRIPMYTVLEIEKSMGRAGVIEFIGGNFVKPASKESQSGEVKP</sequence>
<dbReference type="OrthoDB" id="6694145at2"/>
<accession>A0A151Y5A2</accession>
<dbReference type="Proteomes" id="UP000076276">
    <property type="component" value="Unassembled WGS sequence"/>
</dbReference>
<name>A0A151Y5A2_9GAMM</name>
<organism evidence="1 2">
    <name type="scientific">Acinetobacter pragensis</name>
    <dbReference type="NCBI Taxonomy" id="1806892"/>
    <lineage>
        <taxon>Bacteria</taxon>
        <taxon>Pseudomonadati</taxon>
        <taxon>Pseudomonadota</taxon>
        <taxon>Gammaproteobacteria</taxon>
        <taxon>Moraxellales</taxon>
        <taxon>Moraxellaceae</taxon>
        <taxon>Acinetobacter</taxon>
    </lineage>
</organism>
<dbReference type="STRING" id="1806892.AZH43_07240"/>
<gene>
    <name evidence="1" type="ORF">AZH43_07240</name>
</gene>
<keyword evidence="2" id="KW-1185">Reference proteome</keyword>
<comment type="caution">
    <text evidence="1">The sequence shown here is derived from an EMBL/GenBank/DDBJ whole genome shotgun (WGS) entry which is preliminary data.</text>
</comment>
<dbReference type="AlphaFoldDB" id="A0A151Y5A2"/>
<evidence type="ECO:0000313" key="2">
    <source>
        <dbReference type="Proteomes" id="UP000076276"/>
    </source>
</evidence>
<proteinExistence type="predicted"/>
<dbReference type="EMBL" id="LUAW01000011">
    <property type="protein sequence ID" value="KYQ73213.1"/>
    <property type="molecule type" value="Genomic_DNA"/>
</dbReference>
<protein>
    <submittedName>
        <fullName evidence="1">Uncharacterized protein</fullName>
    </submittedName>
</protein>
<reference evidence="1 2" key="1">
    <citation type="submission" date="2016-03" db="EMBL/GenBank/DDBJ databases">
        <title>Acinetobacter genomospecies 28 strain ANC 4149.</title>
        <authorList>
            <person name="Radolfova-Krizova L."/>
            <person name="Nemec A."/>
        </authorList>
    </citation>
    <scope>NUCLEOTIDE SEQUENCE [LARGE SCALE GENOMIC DNA]</scope>
    <source>
        <strain evidence="1 2">ANC 4149</strain>
    </source>
</reference>
<evidence type="ECO:0000313" key="1">
    <source>
        <dbReference type="EMBL" id="KYQ73213.1"/>
    </source>
</evidence>
<dbReference type="RefSeq" id="WP_067666533.1">
    <property type="nucleotide sequence ID" value="NZ_CBCSIK010000008.1"/>
</dbReference>